<name>A0ABR1NPV2_DIAER</name>
<dbReference type="SMART" id="SM00855">
    <property type="entry name" value="PGAM"/>
    <property type="match status" value="1"/>
</dbReference>
<dbReference type="Pfam" id="PF00300">
    <property type="entry name" value="His_Phos_1"/>
    <property type="match status" value="1"/>
</dbReference>
<reference evidence="1 2" key="1">
    <citation type="submission" date="2024-02" db="EMBL/GenBank/DDBJ databases">
        <title>De novo assembly and annotation of 12 fungi associated with fruit tree decline syndrome in Ontario, Canada.</title>
        <authorList>
            <person name="Sulman M."/>
            <person name="Ellouze W."/>
            <person name="Ilyukhin E."/>
        </authorList>
    </citation>
    <scope>NUCLEOTIDE SEQUENCE [LARGE SCALE GENOMIC DNA]</scope>
    <source>
        <strain evidence="1 2">M169</strain>
    </source>
</reference>
<evidence type="ECO:0000313" key="2">
    <source>
        <dbReference type="Proteomes" id="UP001430848"/>
    </source>
</evidence>
<dbReference type="Gene3D" id="3.40.50.1240">
    <property type="entry name" value="Phosphoglycerate mutase-like"/>
    <property type="match status" value="1"/>
</dbReference>
<keyword evidence="2" id="KW-1185">Reference proteome</keyword>
<protein>
    <recommendedName>
        <fullName evidence="3">Phosphoglycerate mutase-like protein</fullName>
    </recommendedName>
</protein>
<dbReference type="EMBL" id="JAKNSF020000157">
    <property type="protein sequence ID" value="KAK7710523.1"/>
    <property type="molecule type" value="Genomic_DNA"/>
</dbReference>
<dbReference type="PANTHER" id="PTHR48100">
    <property type="entry name" value="BROAD-SPECIFICITY PHOSPHATASE YOR283W-RELATED"/>
    <property type="match status" value="1"/>
</dbReference>
<proteinExistence type="predicted"/>
<sequence length="215" mass="24222">MAPVITLIRHAEGFHNLYRDYQTIIDPKLTDLGKHQCLAVRNQFSQHDKVSHILVSPLFRTIETGYHCFKPAIDRGVKITAMPQVTANAADGCNHGHAPQEIIAWAKETLGNDVLDEESFRWLVPYWYAKSEGLYEDNEAKLRMRASVARQIIQRAASSAGDDAHIVVVSHWEFLPYLVGDDRGQSGPQWNNAEWRSYTIAARADGEPTLVQIGE</sequence>
<gene>
    <name evidence="1" type="ORF">SLS63_012953</name>
</gene>
<organism evidence="1 2">
    <name type="scientific">Diaporthe eres</name>
    <name type="common">Phomopsis oblonga</name>
    <dbReference type="NCBI Taxonomy" id="83184"/>
    <lineage>
        <taxon>Eukaryota</taxon>
        <taxon>Fungi</taxon>
        <taxon>Dikarya</taxon>
        <taxon>Ascomycota</taxon>
        <taxon>Pezizomycotina</taxon>
        <taxon>Sordariomycetes</taxon>
        <taxon>Sordariomycetidae</taxon>
        <taxon>Diaporthales</taxon>
        <taxon>Diaporthaceae</taxon>
        <taxon>Diaporthe</taxon>
        <taxon>Diaporthe eres species complex</taxon>
    </lineage>
</organism>
<accession>A0ABR1NPV2</accession>
<dbReference type="PANTHER" id="PTHR48100:SF54">
    <property type="entry name" value="PHOSPHATASE SPAC5H10.03-RELATED"/>
    <property type="match status" value="1"/>
</dbReference>
<comment type="caution">
    <text evidence="1">The sequence shown here is derived from an EMBL/GenBank/DDBJ whole genome shotgun (WGS) entry which is preliminary data.</text>
</comment>
<dbReference type="SUPFAM" id="SSF53254">
    <property type="entry name" value="Phosphoglycerate mutase-like"/>
    <property type="match status" value="1"/>
</dbReference>
<dbReference type="CDD" id="cd07067">
    <property type="entry name" value="HP_PGM_like"/>
    <property type="match status" value="1"/>
</dbReference>
<dbReference type="InterPro" id="IPR013078">
    <property type="entry name" value="His_Pase_superF_clade-1"/>
</dbReference>
<dbReference type="Proteomes" id="UP001430848">
    <property type="component" value="Unassembled WGS sequence"/>
</dbReference>
<evidence type="ECO:0008006" key="3">
    <source>
        <dbReference type="Google" id="ProtNLM"/>
    </source>
</evidence>
<dbReference type="InterPro" id="IPR029033">
    <property type="entry name" value="His_PPase_superfam"/>
</dbReference>
<dbReference type="InterPro" id="IPR050275">
    <property type="entry name" value="PGM_Phosphatase"/>
</dbReference>
<evidence type="ECO:0000313" key="1">
    <source>
        <dbReference type="EMBL" id="KAK7710523.1"/>
    </source>
</evidence>